<evidence type="ECO:0000256" key="2">
    <source>
        <dbReference type="PIRSR" id="PIRSR613078-2"/>
    </source>
</evidence>
<feature type="region of interest" description="Disordered" evidence="3">
    <location>
        <begin position="54"/>
        <end position="78"/>
    </location>
</feature>
<feature type="compositionally biased region" description="Basic residues" evidence="3">
    <location>
        <begin position="66"/>
        <end position="78"/>
    </location>
</feature>
<dbReference type="OrthoDB" id="10261749at2759"/>
<evidence type="ECO:0000313" key="5">
    <source>
        <dbReference type="Proteomes" id="UP000232323"/>
    </source>
</evidence>
<reference evidence="4 5" key="1">
    <citation type="submission" date="2017-08" db="EMBL/GenBank/DDBJ databases">
        <title>Acidophilic green algal genome provides insights into adaptation to an acidic environment.</title>
        <authorList>
            <person name="Hirooka S."/>
            <person name="Hirose Y."/>
            <person name="Kanesaki Y."/>
            <person name="Higuchi S."/>
            <person name="Fujiwara T."/>
            <person name="Onuma R."/>
            <person name="Era A."/>
            <person name="Ohbayashi R."/>
            <person name="Uzuka A."/>
            <person name="Nozaki H."/>
            <person name="Yoshikawa H."/>
            <person name="Miyagishima S.Y."/>
        </authorList>
    </citation>
    <scope>NUCLEOTIDE SEQUENCE [LARGE SCALE GENOMIC DNA]</scope>
    <source>
        <strain evidence="4 5">NIES-2499</strain>
    </source>
</reference>
<keyword evidence="5" id="KW-1185">Reference proteome</keyword>
<dbReference type="CDD" id="cd07067">
    <property type="entry name" value="HP_PGM_like"/>
    <property type="match status" value="1"/>
</dbReference>
<dbReference type="PANTHER" id="PTHR46192">
    <property type="entry name" value="BROAD-RANGE ACID PHOSPHATASE DET1"/>
    <property type="match status" value="1"/>
</dbReference>
<evidence type="ECO:0000313" key="4">
    <source>
        <dbReference type="EMBL" id="GAX81779.1"/>
    </source>
</evidence>
<organism evidence="4 5">
    <name type="scientific">Chlamydomonas eustigma</name>
    <dbReference type="NCBI Taxonomy" id="1157962"/>
    <lineage>
        <taxon>Eukaryota</taxon>
        <taxon>Viridiplantae</taxon>
        <taxon>Chlorophyta</taxon>
        <taxon>core chlorophytes</taxon>
        <taxon>Chlorophyceae</taxon>
        <taxon>CS clade</taxon>
        <taxon>Chlamydomonadales</taxon>
        <taxon>Chlamydomonadaceae</taxon>
        <taxon>Chlamydomonas</taxon>
    </lineage>
</organism>
<evidence type="ECO:0000256" key="1">
    <source>
        <dbReference type="PIRSR" id="PIRSR613078-1"/>
    </source>
</evidence>
<accession>A0A250XFU5</accession>
<dbReference type="InterPro" id="IPR052765">
    <property type="entry name" value="PGM-Related"/>
</dbReference>
<feature type="binding site" evidence="2">
    <location>
        <begin position="96"/>
        <end position="103"/>
    </location>
    <ligand>
        <name>substrate</name>
    </ligand>
</feature>
<feature type="active site" description="Tele-phosphohistidine intermediate" evidence="1">
    <location>
        <position position="97"/>
    </location>
</feature>
<feature type="active site" description="Proton donor/acceptor" evidence="1">
    <location>
        <position position="199"/>
    </location>
</feature>
<gene>
    <name evidence="4" type="ORF">CEUSTIGMA_g9207.t1</name>
</gene>
<evidence type="ECO:0000256" key="3">
    <source>
        <dbReference type="SAM" id="MobiDB-lite"/>
    </source>
</evidence>
<protein>
    <recommendedName>
        <fullName evidence="6">Phosphoglycerate mutase-like protein</fullName>
    </recommendedName>
</protein>
<dbReference type="EMBL" id="BEGY01000070">
    <property type="protein sequence ID" value="GAX81779.1"/>
    <property type="molecule type" value="Genomic_DNA"/>
</dbReference>
<name>A0A250XFU5_9CHLO</name>
<dbReference type="AlphaFoldDB" id="A0A250XFU5"/>
<dbReference type="InterPro" id="IPR001345">
    <property type="entry name" value="PG/BPGM_mutase_AS"/>
</dbReference>
<dbReference type="Pfam" id="PF00300">
    <property type="entry name" value="His_Phos_1"/>
    <property type="match status" value="2"/>
</dbReference>
<dbReference type="PROSITE" id="PS00175">
    <property type="entry name" value="PG_MUTASE"/>
    <property type="match status" value="1"/>
</dbReference>
<dbReference type="Gene3D" id="3.40.50.1240">
    <property type="entry name" value="Phosphoglycerate mutase-like"/>
    <property type="match status" value="1"/>
</dbReference>
<proteinExistence type="predicted"/>
<sequence>MLCREKIRTHPIAESFLPLTRRAFANLKNVKCITIGALSFRKIEFRLQAFQTHVPESGSTQTKESAKHRRVRKSEHHRRFTKEDFEVMPERIILIRHGESKGNIEKDTYCTQPDHSVPLTEEGRQQARQAGLTLLSMMRESHYLAEVSLEGSSQIDDDDFRIFILTSPYARTLETTDLLLEAFTDDQIAGVRSAVQLREQDFGNFQDSKKIDQDLSDRIKFGRFWFRFPNGESGADVYDRLTIFEDHLVRDMIIGRYSGVSLVLVTHGLTLRIFLMKWFHWTVDEFLEVYNPKNCDPVVLEKLPWATVSDLQDSNHYIHAKQCYCIAPSSMAKLRGCDSDMASYVPRKKRAEGPKSRWLAHRQRSKYYNSTAKHIAEMAVLSGSECVVAAAAEACDPAANAGGAEQPCSAFDATLTYGAEINPLACEDEMSGFWSGQARFNIDD</sequence>
<dbReference type="InterPro" id="IPR029033">
    <property type="entry name" value="His_PPase_superfam"/>
</dbReference>
<dbReference type="Proteomes" id="UP000232323">
    <property type="component" value="Unassembled WGS sequence"/>
</dbReference>
<dbReference type="SMART" id="SM00855">
    <property type="entry name" value="PGAM"/>
    <property type="match status" value="1"/>
</dbReference>
<dbReference type="GO" id="GO:0003824">
    <property type="term" value="F:catalytic activity"/>
    <property type="evidence" value="ECO:0007669"/>
    <property type="project" value="InterPro"/>
</dbReference>
<dbReference type="STRING" id="1157962.A0A250XFU5"/>
<feature type="binding site" evidence="2">
    <location>
        <position position="171"/>
    </location>
    <ligand>
        <name>substrate</name>
    </ligand>
</feature>
<evidence type="ECO:0008006" key="6">
    <source>
        <dbReference type="Google" id="ProtNLM"/>
    </source>
</evidence>
<dbReference type="InterPro" id="IPR013078">
    <property type="entry name" value="His_Pase_superF_clade-1"/>
</dbReference>
<dbReference type="SUPFAM" id="SSF53254">
    <property type="entry name" value="Phosphoglycerate mutase-like"/>
    <property type="match status" value="1"/>
</dbReference>
<comment type="caution">
    <text evidence="4">The sequence shown here is derived from an EMBL/GenBank/DDBJ whole genome shotgun (WGS) entry which is preliminary data.</text>
</comment>